<keyword evidence="5" id="KW-0732">Signal</keyword>
<dbReference type="GO" id="GO:0046872">
    <property type="term" value="F:metal ion binding"/>
    <property type="evidence" value="ECO:0007669"/>
    <property type="project" value="UniProtKB-KW"/>
</dbReference>
<protein>
    <submittedName>
        <fullName evidence="7">Cytochrome C oxidase, cbb3-type, subunit III</fullName>
    </submittedName>
</protein>
<dbReference type="InterPro" id="IPR009056">
    <property type="entry name" value="Cyt_c-like_dom"/>
</dbReference>
<dbReference type="Pfam" id="PF13442">
    <property type="entry name" value="Cytochrome_CBB3"/>
    <property type="match status" value="1"/>
</dbReference>
<feature type="domain" description="Cytochrome c" evidence="6">
    <location>
        <begin position="32"/>
        <end position="111"/>
    </location>
</feature>
<evidence type="ECO:0000256" key="4">
    <source>
        <dbReference type="PROSITE-ProRule" id="PRU00433"/>
    </source>
</evidence>
<evidence type="ECO:0000256" key="5">
    <source>
        <dbReference type="SAM" id="SignalP"/>
    </source>
</evidence>
<reference evidence="8" key="1">
    <citation type="submission" date="2016-08" db="EMBL/GenBank/DDBJ databases">
        <authorList>
            <person name="Varghese N."/>
            <person name="Submissions Spin"/>
        </authorList>
    </citation>
    <scope>NUCLEOTIDE SEQUENCE [LARGE SCALE GENOMIC DNA]</scope>
    <source>
        <strain evidence="8">ERR11</strain>
    </source>
</reference>
<dbReference type="AlphaFoldDB" id="A0A1C3XP93"/>
<dbReference type="GO" id="GO:0009055">
    <property type="term" value="F:electron transfer activity"/>
    <property type="evidence" value="ECO:0007669"/>
    <property type="project" value="InterPro"/>
</dbReference>
<keyword evidence="8" id="KW-1185">Reference proteome</keyword>
<accession>A0A1C3XP93</accession>
<name>A0A1C3XP93_9BRAD</name>
<dbReference type="SUPFAM" id="SSF46626">
    <property type="entry name" value="Cytochrome c"/>
    <property type="match status" value="1"/>
</dbReference>
<evidence type="ECO:0000313" key="7">
    <source>
        <dbReference type="EMBL" id="SCB54093.1"/>
    </source>
</evidence>
<dbReference type="EMBL" id="FMAI01000023">
    <property type="protein sequence ID" value="SCB54093.1"/>
    <property type="molecule type" value="Genomic_DNA"/>
</dbReference>
<gene>
    <name evidence="7" type="ORF">GA0061098_102348</name>
</gene>
<dbReference type="InterPro" id="IPR036909">
    <property type="entry name" value="Cyt_c-like_dom_sf"/>
</dbReference>
<evidence type="ECO:0000256" key="3">
    <source>
        <dbReference type="ARBA" id="ARBA00023004"/>
    </source>
</evidence>
<dbReference type="GO" id="GO:0020037">
    <property type="term" value="F:heme binding"/>
    <property type="evidence" value="ECO:0007669"/>
    <property type="project" value="InterPro"/>
</dbReference>
<dbReference type="Gene3D" id="1.10.760.10">
    <property type="entry name" value="Cytochrome c-like domain"/>
    <property type="match status" value="1"/>
</dbReference>
<keyword evidence="3 4" id="KW-0408">Iron</keyword>
<dbReference type="PROSITE" id="PS51007">
    <property type="entry name" value="CYTC"/>
    <property type="match status" value="1"/>
</dbReference>
<keyword evidence="2 4" id="KW-0479">Metal-binding</keyword>
<evidence type="ECO:0000313" key="8">
    <source>
        <dbReference type="Proteomes" id="UP000199184"/>
    </source>
</evidence>
<dbReference type="Proteomes" id="UP000199184">
    <property type="component" value="Unassembled WGS sequence"/>
</dbReference>
<keyword evidence="1 4" id="KW-0349">Heme</keyword>
<evidence type="ECO:0000256" key="2">
    <source>
        <dbReference type="ARBA" id="ARBA00022723"/>
    </source>
</evidence>
<feature type="signal peptide" evidence="5">
    <location>
        <begin position="1"/>
        <end position="31"/>
    </location>
</feature>
<evidence type="ECO:0000259" key="6">
    <source>
        <dbReference type="PROSITE" id="PS51007"/>
    </source>
</evidence>
<proteinExistence type="predicted"/>
<evidence type="ECO:0000256" key="1">
    <source>
        <dbReference type="ARBA" id="ARBA00022617"/>
    </source>
</evidence>
<feature type="chain" id="PRO_5008686746" evidence="5">
    <location>
        <begin position="32"/>
        <end position="111"/>
    </location>
</feature>
<organism evidence="7 8">
    <name type="scientific">Bradyrhizobium shewense</name>
    <dbReference type="NCBI Taxonomy" id="1761772"/>
    <lineage>
        <taxon>Bacteria</taxon>
        <taxon>Pseudomonadati</taxon>
        <taxon>Pseudomonadota</taxon>
        <taxon>Alphaproteobacteria</taxon>
        <taxon>Hyphomicrobiales</taxon>
        <taxon>Nitrobacteraceae</taxon>
        <taxon>Bradyrhizobium</taxon>
    </lineage>
</organism>
<sequence>MHESYPMHPHLRRICLLLAITSSFGTSSALAADAGHGADLAKRWCASCHVVANGQTQASADVPSFISVARRPDFSPERLAFFLLDPHPKMPNFPLSRTEAGDIAAYIASLR</sequence>